<dbReference type="Pfam" id="PF03732">
    <property type="entry name" value="Retrotrans_gag"/>
    <property type="match status" value="1"/>
</dbReference>
<sequence length="285" mass="33275">MATMLTKQKNILKDLEKLEIEVVAPVMERARKRKDVNITTRTGDDEIHYAEMEVPLINLVHGSRNAASKLTKVYLGHKKLLLMLKQLQLAVRQANAPNFEGGPDPNVALNWIAQMETKFKPLRFPEDVKVQVVIPFLIGDAKNWWRSMEPMIDVVENDITLEEFKEMFLDQYFPRALRKKRQNDFYSLRQTGNMTVFQYANKSVSLGRFYPRVFEDEEENMDRFEQCLREEIGCQLTSHKFTTFKNMYDAALAVEMRFKLNEGERNIGKKPRWMMGSNQAAGTRQ</sequence>
<comment type="caution">
    <text evidence="2">The sequence shown here is derived from an EMBL/GenBank/DDBJ whole genome shotgun (WGS) entry which is preliminary data.</text>
</comment>
<reference evidence="2 3" key="1">
    <citation type="submission" date="2024-11" db="EMBL/GenBank/DDBJ databases">
        <title>A near-complete genome assembly of Cinchona calisaya.</title>
        <authorList>
            <person name="Lian D.C."/>
            <person name="Zhao X.W."/>
            <person name="Wei L."/>
        </authorList>
    </citation>
    <scope>NUCLEOTIDE SEQUENCE [LARGE SCALE GENOMIC DNA]</scope>
    <source>
        <tissue evidence="2">Nenye</tissue>
    </source>
</reference>
<feature type="domain" description="Retrotransposon gag" evidence="1">
    <location>
        <begin position="135"/>
        <end position="229"/>
    </location>
</feature>
<dbReference type="AlphaFoldDB" id="A0ABD3ATS6"/>
<evidence type="ECO:0000313" key="3">
    <source>
        <dbReference type="Proteomes" id="UP001630127"/>
    </source>
</evidence>
<evidence type="ECO:0000259" key="1">
    <source>
        <dbReference type="Pfam" id="PF03732"/>
    </source>
</evidence>
<dbReference type="EMBL" id="JBJUIK010000002">
    <property type="protein sequence ID" value="KAL3534614.1"/>
    <property type="molecule type" value="Genomic_DNA"/>
</dbReference>
<protein>
    <recommendedName>
        <fullName evidence="1">Retrotransposon gag domain-containing protein</fullName>
    </recommendedName>
</protein>
<proteinExistence type="predicted"/>
<gene>
    <name evidence="2" type="ORF">ACH5RR_003075</name>
</gene>
<dbReference type="InterPro" id="IPR005162">
    <property type="entry name" value="Retrotrans_gag_dom"/>
</dbReference>
<organism evidence="2 3">
    <name type="scientific">Cinchona calisaya</name>
    <dbReference type="NCBI Taxonomy" id="153742"/>
    <lineage>
        <taxon>Eukaryota</taxon>
        <taxon>Viridiplantae</taxon>
        <taxon>Streptophyta</taxon>
        <taxon>Embryophyta</taxon>
        <taxon>Tracheophyta</taxon>
        <taxon>Spermatophyta</taxon>
        <taxon>Magnoliopsida</taxon>
        <taxon>eudicotyledons</taxon>
        <taxon>Gunneridae</taxon>
        <taxon>Pentapetalae</taxon>
        <taxon>asterids</taxon>
        <taxon>lamiids</taxon>
        <taxon>Gentianales</taxon>
        <taxon>Rubiaceae</taxon>
        <taxon>Cinchonoideae</taxon>
        <taxon>Cinchoneae</taxon>
        <taxon>Cinchona</taxon>
    </lineage>
</organism>
<keyword evidence="3" id="KW-1185">Reference proteome</keyword>
<name>A0ABD3ATS6_9GENT</name>
<accession>A0ABD3ATS6</accession>
<evidence type="ECO:0000313" key="2">
    <source>
        <dbReference type="EMBL" id="KAL3534614.1"/>
    </source>
</evidence>
<dbReference type="Proteomes" id="UP001630127">
    <property type="component" value="Unassembled WGS sequence"/>
</dbReference>